<comment type="caution">
    <text evidence="1">The sequence shown here is derived from an EMBL/GenBank/DDBJ whole genome shotgun (WGS) entry which is preliminary data.</text>
</comment>
<accession>A0AAW1VGW1</accession>
<dbReference type="EMBL" id="JARQZJ010000136">
    <property type="protein sequence ID" value="KAK9892611.1"/>
    <property type="molecule type" value="Genomic_DNA"/>
</dbReference>
<sequence length="117" mass="14090">MRTSKAFQLICRVTLRTGITSGYTDLIQDITNEIVQEIAVNKVSQFFFFFAKSKTKKFLREIQHLHVIKVDMVNKFVIKMREEYEDKMLWLLDDDTSYRKIERDMTITMEKKNNRKE</sequence>
<keyword evidence="2" id="KW-1185">Reference proteome</keyword>
<evidence type="ECO:0000313" key="1">
    <source>
        <dbReference type="EMBL" id="KAK9892611.1"/>
    </source>
</evidence>
<proteinExistence type="predicted"/>
<dbReference type="AlphaFoldDB" id="A0AAW1VGW1"/>
<evidence type="ECO:0000313" key="2">
    <source>
        <dbReference type="Proteomes" id="UP001431783"/>
    </source>
</evidence>
<organism evidence="1 2">
    <name type="scientific">Henosepilachna vigintioctopunctata</name>
    <dbReference type="NCBI Taxonomy" id="420089"/>
    <lineage>
        <taxon>Eukaryota</taxon>
        <taxon>Metazoa</taxon>
        <taxon>Ecdysozoa</taxon>
        <taxon>Arthropoda</taxon>
        <taxon>Hexapoda</taxon>
        <taxon>Insecta</taxon>
        <taxon>Pterygota</taxon>
        <taxon>Neoptera</taxon>
        <taxon>Endopterygota</taxon>
        <taxon>Coleoptera</taxon>
        <taxon>Polyphaga</taxon>
        <taxon>Cucujiformia</taxon>
        <taxon>Coccinelloidea</taxon>
        <taxon>Coccinellidae</taxon>
        <taxon>Epilachninae</taxon>
        <taxon>Epilachnini</taxon>
        <taxon>Henosepilachna</taxon>
    </lineage>
</organism>
<gene>
    <name evidence="1" type="ORF">WA026_020991</name>
</gene>
<protein>
    <submittedName>
        <fullName evidence="1">Uncharacterized protein</fullName>
    </submittedName>
</protein>
<dbReference type="Proteomes" id="UP001431783">
    <property type="component" value="Unassembled WGS sequence"/>
</dbReference>
<name>A0AAW1VGW1_9CUCU</name>
<reference evidence="1 2" key="1">
    <citation type="submission" date="2023-03" db="EMBL/GenBank/DDBJ databases">
        <title>Genome insight into feeding habits of ladybird beetles.</title>
        <authorList>
            <person name="Li H.-S."/>
            <person name="Huang Y.-H."/>
            <person name="Pang H."/>
        </authorList>
    </citation>
    <scope>NUCLEOTIDE SEQUENCE [LARGE SCALE GENOMIC DNA]</scope>
    <source>
        <strain evidence="1">SYSU_2023b</strain>
        <tissue evidence="1">Whole body</tissue>
    </source>
</reference>